<proteinExistence type="predicted"/>
<dbReference type="PANTHER" id="PTHR43439:SF2">
    <property type="entry name" value="ENZYME, PUTATIVE (JCVI)-RELATED"/>
    <property type="match status" value="1"/>
</dbReference>
<keyword evidence="1" id="KW-0596">Phosphopantetheine</keyword>
<comment type="caution">
    <text evidence="4">The sequence shown here is derived from an EMBL/GenBank/DDBJ whole genome shotgun (WGS) entry which is preliminary data.</text>
</comment>
<evidence type="ECO:0000256" key="1">
    <source>
        <dbReference type="ARBA" id="ARBA00022450"/>
    </source>
</evidence>
<dbReference type="Gene3D" id="3.40.50.720">
    <property type="entry name" value="NAD(P)-binding Rossmann-like Domain"/>
    <property type="match status" value="1"/>
</dbReference>
<feature type="domain" description="Polyketide synthase-like phosphopantetheine-binding" evidence="3">
    <location>
        <begin position="556"/>
        <end position="635"/>
    </location>
</feature>
<gene>
    <name evidence="4" type="ORF">Clacol_005803</name>
</gene>
<dbReference type="InterPro" id="IPR051414">
    <property type="entry name" value="Adenylate-forming_Reductase"/>
</dbReference>
<evidence type="ECO:0000259" key="3">
    <source>
        <dbReference type="SMART" id="SM00823"/>
    </source>
</evidence>
<dbReference type="Pfam" id="PF23562">
    <property type="entry name" value="AMP-binding_C_3"/>
    <property type="match status" value="1"/>
</dbReference>
<dbReference type="Pfam" id="PF00501">
    <property type="entry name" value="AMP-binding"/>
    <property type="match status" value="1"/>
</dbReference>
<dbReference type="InterPro" id="IPR020806">
    <property type="entry name" value="PKS_PP-bd"/>
</dbReference>
<keyword evidence="2" id="KW-0597">Phosphoprotein</keyword>
<dbReference type="SMART" id="SM00823">
    <property type="entry name" value="PKS_PP"/>
    <property type="match status" value="1"/>
</dbReference>
<accession>A0AAV5ADJ8</accession>
<dbReference type="GO" id="GO:0031177">
    <property type="term" value="F:phosphopantetheine binding"/>
    <property type="evidence" value="ECO:0007669"/>
    <property type="project" value="InterPro"/>
</dbReference>
<keyword evidence="5" id="KW-1185">Reference proteome</keyword>
<dbReference type="PANTHER" id="PTHR43439">
    <property type="entry name" value="PHENYLACETATE-COENZYME A LIGASE"/>
    <property type="match status" value="1"/>
</dbReference>
<dbReference type="Gene3D" id="3.40.50.12780">
    <property type="entry name" value="N-terminal domain of ligase-like"/>
    <property type="match status" value="1"/>
</dbReference>
<dbReference type="InterPro" id="IPR000873">
    <property type="entry name" value="AMP-dep_synth/lig_dom"/>
</dbReference>
<reference evidence="4" key="1">
    <citation type="submission" date="2021-10" db="EMBL/GenBank/DDBJ databases">
        <title>De novo Genome Assembly of Clathrus columnatus (Basidiomycota, Fungi) Using Illumina and Nanopore Sequence Data.</title>
        <authorList>
            <person name="Ogiso-Tanaka E."/>
            <person name="Itagaki H."/>
            <person name="Hosoya T."/>
            <person name="Hosaka K."/>
        </authorList>
    </citation>
    <scope>NUCLEOTIDE SEQUENCE</scope>
    <source>
        <strain evidence="4">MO-923</strain>
    </source>
</reference>
<dbReference type="EMBL" id="BPWL01000006">
    <property type="protein sequence ID" value="GJJ11568.1"/>
    <property type="molecule type" value="Genomic_DNA"/>
</dbReference>
<evidence type="ECO:0000313" key="4">
    <source>
        <dbReference type="EMBL" id="GJJ11568.1"/>
    </source>
</evidence>
<sequence length="1034" mass="116720">MIPNFDGFTPLPPESTLTIDQAYEWHSIHSSTAPAFVYPEDDDKLHYISWKDVGNAINIGAEYIKDQILQTIPENETNREPLIVGVLSTADPLTFATFLLSNIRLTHLTSTRRILPFAISPRNSATAVAHLLRLKQVKHVWVTEGPMRHLYDEAMKDLKPEEVPTGFVFPTYEELYHHGTSKSEGKDILAPIPLDRPAIILHSSGSTAFPKPITITHQMLMEWGIKAIQGDFDFRGHTLGAQNGPMFHSMGWFHTGWAVYTGFIRSVQNPFSGTPSSDPESFLREMAWANEPENIKFLKPLKTIIFGGAPLSERTGKYLRSQGVNLLMVYGSTEIGDITHLPDQSYPEGPEWFRLPLCTDPVLIPDHEEPNLFEIAFKLAKGHHLAVFNTEIDGVPAYTTSDLVERHPNNHNLFRIRGRIDDQIVLSIGEKNPHVKFAVVFGRGRTSNGVIIEPTSFDEAERLGLEKFRSLIWPSVENANEFAPSHSRIFKEMIILASRSKPFVYTAKNTARRGAVIKEYDDEIESLYKEVENSAQTDVPLPLELDEFGGWSFETTRNFVREVVHLIMKDASNMRDEDDFFAYGCDSLQATYIRNIMLNALRKGSSSSNVQNLPNNLVYQHPTINALTEIVSQSSRPKTVVGELELNTARQKRLQDFIRKYTQNWPKHKPGSVQGPYPEVILLTGSTGSLGSQIFAELINTHSVRRIYAFNRPSSKTLRQRHIEAFADRGNDLSLLDSDKIVYVEGDTSAQNLGIDPELFEQVDFNISLVSFEQTVRGVRNLIDLALVSPHTTTPRLLFTSSIGNVKLWANISAVPESSFKNVDLVNSTGYNESKWISEQILETASVETSLEPVIVRVGQLCGGINGNWNIREWFPALVKVSEVLKVLPENEGVVSFIPLHMAAKSLVELRHSSSTFANLVHPNPIPWNKIINWVGERLNLSTVPYQEWLRRLEGLPRTYETLSQNPALHLLDFYRAAATLADGLQDFQRHEAMGIATYETTNTIINAFSLQPSYLPQLTRDDVNRWIDYWELK</sequence>
<evidence type="ECO:0000313" key="5">
    <source>
        <dbReference type="Proteomes" id="UP001050691"/>
    </source>
</evidence>
<dbReference type="InterPro" id="IPR042099">
    <property type="entry name" value="ANL_N_sf"/>
</dbReference>
<protein>
    <submittedName>
        <fullName evidence="4">NRPS-like protein biosynthetic cluster</fullName>
    </submittedName>
</protein>
<evidence type="ECO:0000256" key="2">
    <source>
        <dbReference type="ARBA" id="ARBA00022553"/>
    </source>
</evidence>
<dbReference type="Proteomes" id="UP001050691">
    <property type="component" value="Unassembled WGS sequence"/>
</dbReference>
<dbReference type="InterPro" id="IPR036291">
    <property type="entry name" value="NAD(P)-bd_dom_sf"/>
</dbReference>
<dbReference type="SUPFAM" id="SSF47336">
    <property type="entry name" value="ACP-like"/>
    <property type="match status" value="1"/>
</dbReference>
<dbReference type="InterPro" id="IPR013120">
    <property type="entry name" value="FAR_NAD-bd"/>
</dbReference>
<dbReference type="SUPFAM" id="SSF56801">
    <property type="entry name" value="Acetyl-CoA synthetase-like"/>
    <property type="match status" value="1"/>
</dbReference>
<organism evidence="4 5">
    <name type="scientific">Clathrus columnatus</name>
    <dbReference type="NCBI Taxonomy" id="1419009"/>
    <lineage>
        <taxon>Eukaryota</taxon>
        <taxon>Fungi</taxon>
        <taxon>Dikarya</taxon>
        <taxon>Basidiomycota</taxon>
        <taxon>Agaricomycotina</taxon>
        <taxon>Agaricomycetes</taxon>
        <taxon>Phallomycetidae</taxon>
        <taxon>Phallales</taxon>
        <taxon>Clathraceae</taxon>
        <taxon>Clathrus</taxon>
    </lineage>
</organism>
<dbReference type="SUPFAM" id="SSF51735">
    <property type="entry name" value="NAD(P)-binding Rossmann-fold domains"/>
    <property type="match status" value="1"/>
</dbReference>
<dbReference type="Gene3D" id="1.10.1200.10">
    <property type="entry name" value="ACP-like"/>
    <property type="match status" value="1"/>
</dbReference>
<dbReference type="InterPro" id="IPR036736">
    <property type="entry name" value="ACP-like_sf"/>
</dbReference>
<dbReference type="Pfam" id="PF07993">
    <property type="entry name" value="NAD_binding_4"/>
    <property type="match status" value="1"/>
</dbReference>
<dbReference type="AlphaFoldDB" id="A0AAV5ADJ8"/>
<name>A0AAV5ADJ8_9AGAM</name>